<gene>
    <name evidence="5" type="ORF">SAMN05216229_101284</name>
</gene>
<dbReference type="InterPro" id="IPR011991">
    <property type="entry name" value="ArsR-like_HTH"/>
</dbReference>
<dbReference type="InterPro" id="IPR011008">
    <property type="entry name" value="Dimeric_a/b-barrel"/>
</dbReference>
<dbReference type="GO" id="GO:0006355">
    <property type="term" value="P:regulation of DNA-templated transcription"/>
    <property type="evidence" value="ECO:0007669"/>
    <property type="project" value="UniProtKB-ARBA"/>
</dbReference>
<evidence type="ECO:0000256" key="3">
    <source>
        <dbReference type="ARBA" id="ARBA00023163"/>
    </source>
</evidence>
<keyword evidence="1" id="KW-0805">Transcription regulation</keyword>
<dbReference type="SUPFAM" id="SSF46785">
    <property type="entry name" value="Winged helix' DNA-binding domain"/>
    <property type="match status" value="1"/>
</dbReference>
<organism evidence="5 6">
    <name type="scientific">Geopseudomonas sagittaria</name>
    <dbReference type="NCBI Taxonomy" id="1135990"/>
    <lineage>
        <taxon>Bacteria</taxon>
        <taxon>Pseudomonadati</taxon>
        <taxon>Pseudomonadota</taxon>
        <taxon>Gammaproteobacteria</taxon>
        <taxon>Pseudomonadales</taxon>
        <taxon>Pseudomonadaceae</taxon>
        <taxon>Geopseudomonas</taxon>
    </lineage>
</organism>
<dbReference type="Gene3D" id="3.30.70.920">
    <property type="match status" value="1"/>
</dbReference>
<dbReference type="PANTHER" id="PTHR30154:SF34">
    <property type="entry name" value="TRANSCRIPTIONAL REGULATOR AZLB"/>
    <property type="match status" value="1"/>
</dbReference>
<dbReference type="Gene3D" id="1.10.10.10">
    <property type="entry name" value="Winged helix-like DNA-binding domain superfamily/Winged helix DNA-binding domain"/>
    <property type="match status" value="1"/>
</dbReference>
<evidence type="ECO:0000313" key="5">
    <source>
        <dbReference type="EMBL" id="SFP28086.1"/>
    </source>
</evidence>
<accession>A0A1I5P3L8</accession>
<sequence>MLGLRAPVRRWRTAVFARQIAAIASQTACCRDTRMDKFDRQIIALLREDARIPISQIARVVNLSRSAVGERVRQLEQSGVIRGYHAQVSDPAGAGVKAYLELFYKDSRCLEYVERLRGFAEVRQCCGISGETDMLVLVEAPNMARLSEVRAEIERFPGIQRIKTHVVVQEWAM</sequence>
<dbReference type="PRINTS" id="PR00033">
    <property type="entry name" value="HTHASNC"/>
</dbReference>
<dbReference type="Pfam" id="PF13404">
    <property type="entry name" value="HTH_AsnC-type"/>
    <property type="match status" value="1"/>
</dbReference>
<evidence type="ECO:0000256" key="2">
    <source>
        <dbReference type="ARBA" id="ARBA00023125"/>
    </source>
</evidence>
<dbReference type="InterPro" id="IPR019885">
    <property type="entry name" value="Tscrpt_reg_HTH_AsnC-type_CS"/>
</dbReference>
<dbReference type="PROSITE" id="PS50956">
    <property type="entry name" value="HTH_ASNC_2"/>
    <property type="match status" value="1"/>
</dbReference>
<dbReference type="AlphaFoldDB" id="A0A1I5P3L8"/>
<reference evidence="6" key="1">
    <citation type="submission" date="2016-10" db="EMBL/GenBank/DDBJ databases">
        <authorList>
            <person name="Varghese N."/>
            <person name="Submissions S."/>
        </authorList>
    </citation>
    <scope>NUCLEOTIDE SEQUENCE [LARGE SCALE GENOMIC DNA]</scope>
    <source>
        <strain evidence="6">JCM 18195</strain>
    </source>
</reference>
<dbReference type="EMBL" id="FOXM01000001">
    <property type="protein sequence ID" value="SFP28086.1"/>
    <property type="molecule type" value="Genomic_DNA"/>
</dbReference>
<keyword evidence="6" id="KW-1185">Reference proteome</keyword>
<evidence type="ECO:0000259" key="4">
    <source>
        <dbReference type="PROSITE" id="PS50956"/>
    </source>
</evidence>
<dbReference type="CDD" id="cd00090">
    <property type="entry name" value="HTH_ARSR"/>
    <property type="match status" value="1"/>
</dbReference>
<dbReference type="SMART" id="SM00344">
    <property type="entry name" value="HTH_ASNC"/>
    <property type="match status" value="1"/>
</dbReference>
<dbReference type="Pfam" id="PF01037">
    <property type="entry name" value="AsnC_trans_reg"/>
    <property type="match status" value="1"/>
</dbReference>
<evidence type="ECO:0000256" key="1">
    <source>
        <dbReference type="ARBA" id="ARBA00023015"/>
    </source>
</evidence>
<dbReference type="SUPFAM" id="SSF54909">
    <property type="entry name" value="Dimeric alpha+beta barrel"/>
    <property type="match status" value="1"/>
</dbReference>
<dbReference type="InterPro" id="IPR019888">
    <property type="entry name" value="Tscrpt_reg_AsnC-like"/>
</dbReference>
<dbReference type="PROSITE" id="PS00519">
    <property type="entry name" value="HTH_ASNC_1"/>
    <property type="match status" value="1"/>
</dbReference>
<dbReference type="Proteomes" id="UP000243084">
    <property type="component" value="Unassembled WGS sequence"/>
</dbReference>
<evidence type="ECO:0000313" key="6">
    <source>
        <dbReference type="Proteomes" id="UP000243084"/>
    </source>
</evidence>
<keyword evidence="3" id="KW-0804">Transcription</keyword>
<dbReference type="InterPro" id="IPR000485">
    <property type="entry name" value="AsnC-type_HTH_dom"/>
</dbReference>
<feature type="domain" description="HTH asnC-type" evidence="4">
    <location>
        <begin position="35"/>
        <end position="95"/>
    </location>
</feature>
<dbReference type="InterPro" id="IPR036388">
    <property type="entry name" value="WH-like_DNA-bd_sf"/>
</dbReference>
<dbReference type="GO" id="GO:0043200">
    <property type="term" value="P:response to amino acid"/>
    <property type="evidence" value="ECO:0007669"/>
    <property type="project" value="TreeGrafter"/>
</dbReference>
<dbReference type="GO" id="GO:0005829">
    <property type="term" value="C:cytosol"/>
    <property type="evidence" value="ECO:0007669"/>
    <property type="project" value="TreeGrafter"/>
</dbReference>
<keyword evidence="2 5" id="KW-0238">DNA-binding</keyword>
<proteinExistence type="predicted"/>
<protein>
    <submittedName>
        <fullName evidence="5">DNA-binding transcriptional regulator, Lrp family</fullName>
    </submittedName>
</protein>
<name>A0A1I5P3L8_9GAMM</name>
<dbReference type="PANTHER" id="PTHR30154">
    <property type="entry name" value="LEUCINE-RESPONSIVE REGULATORY PROTEIN"/>
    <property type="match status" value="1"/>
</dbReference>
<dbReference type="InterPro" id="IPR036390">
    <property type="entry name" value="WH_DNA-bd_sf"/>
</dbReference>
<dbReference type="GO" id="GO:0043565">
    <property type="term" value="F:sequence-specific DNA binding"/>
    <property type="evidence" value="ECO:0007669"/>
    <property type="project" value="InterPro"/>
</dbReference>
<dbReference type="InterPro" id="IPR019887">
    <property type="entry name" value="Tscrpt_reg_AsnC/Lrp_C"/>
</dbReference>